<evidence type="ECO:0000313" key="1">
    <source>
        <dbReference type="EMBL" id="KAL2712106.1"/>
    </source>
</evidence>
<reference evidence="1 2" key="1">
    <citation type="journal article" date="2024" name="Ann. Entomol. Soc. Am.">
        <title>Genomic analyses of the southern and eastern yellowjacket wasps (Hymenoptera: Vespidae) reveal evolutionary signatures of social life.</title>
        <authorList>
            <person name="Catto M.A."/>
            <person name="Caine P.B."/>
            <person name="Orr S.E."/>
            <person name="Hunt B.G."/>
            <person name="Goodisman M.A.D."/>
        </authorList>
    </citation>
    <scope>NUCLEOTIDE SEQUENCE [LARGE SCALE GENOMIC DNA]</scope>
    <source>
        <strain evidence="1">233</strain>
        <tissue evidence="1">Head and thorax</tissue>
    </source>
</reference>
<dbReference type="AlphaFoldDB" id="A0ABD1ZUR8"/>
<sequence>MVPRARKAMPLTRVVDELEGEYKANKPERVLDEKPTENSLQRRERCALETLHLVSKSFFSMYRIYLAAHAEIFLLRGDMNKNNIKFIIYVFMIMIYEKDLSKNI</sequence>
<organism evidence="1 2">
    <name type="scientific">Vespula squamosa</name>
    <name type="common">Southern yellow jacket</name>
    <name type="synonym">Wasp</name>
    <dbReference type="NCBI Taxonomy" id="30214"/>
    <lineage>
        <taxon>Eukaryota</taxon>
        <taxon>Metazoa</taxon>
        <taxon>Ecdysozoa</taxon>
        <taxon>Arthropoda</taxon>
        <taxon>Hexapoda</taxon>
        <taxon>Insecta</taxon>
        <taxon>Pterygota</taxon>
        <taxon>Neoptera</taxon>
        <taxon>Endopterygota</taxon>
        <taxon>Hymenoptera</taxon>
        <taxon>Apocrita</taxon>
        <taxon>Aculeata</taxon>
        <taxon>Vespoidea</taxon>
        <taxon>Vespidae</taxon>
        <taxon>Vespinae</taxon>
        <taxon>Vespula</taxon>
    </lineage>
</organism>
<dbReference type="EMBL" id="JAUDFV010000167">
    <property type="protein sequence ID" value="KAL2712106.1"/>
    <property type="molecule type" value="Genomic_DNA"/>
</dbReference>
<proteinExistence type="predicted"/>
<gene>
    <name evidence="1" type="ORF">V1478_018341</name>
</gene>
<protein>
    <submittedName>
        <fullName evidence="1">Uncharacterized protein</fullName>
    </submittedName>
</protein>
<accession>A0ABD1ZUR8</accession>
<name>A0ABD1ZUR8_VESSQ</name>
<dbReference type="Proteomes" id="UP001607302">
    <property type="component" value="Unassembled WGS sequence"/>
</dbReference>
<evidence type="ECO:0000313" key="2">
    <source>
        <dbReference type="Proteomes" id="UP001607302"/>
    </source>
</evidence>
<comment type="caution">
    <text evidence="1">The sequence shown here is derived from an EMBL/GenBank/DDBJ whole genome shotgun (WGS) entry which is preliminary data.</text>
</comment>
<keyword evidence="2" id="KW-1185">Reference proteome</keyword>